<keyword evidence="6" id="KW-0663">Pyridoxal phosphate</keyword>
<dbReference type="InterPro" id="IPR015422">
    <property type="entry name" value="PyrdxlP-dep_Trfase_small"/>
</dbReference>
<evidence type="ECO:0000256" key="5">
    <source>
        <dbReference type="ARBA" id="ARBA00022679"/>
    </source>
</evidence>
<keyword evidence="4 9" id="KW-0032">Aminotransferase</keyword>
<dbReference type="InterPro" id="IPR015421">
    <property type="entry name" value="PyrdxlP-dep_Trfase_major"/>
</dbReference>
<evidence type="ECO:0000256" key="1">
    <source>
        <dbReference type="ARBA" id="ARBA00001933"/>
    </source>
</evidence>
<dbReference type="EMBL" id="OKQR01000001">
    <property type="protein sequence ID" value="SPD92151.1"/>
    <property type="molecule type" value="Genomic_DNA"/>
</dbReference>
<evidence type="ECO:0000313" key="9">
    <source>
        <dbReference type="EMBL" id="SPE07430.1"/>
    </source>
</evidence>
<dbReference type="EMBL" id="OKQU01000001">
    <property type="protein sequence ID" value="SPE07430.1"/>
    <property type="molecule type" value="Genomic_DNA"/>
</dbReference>
<keyword evidence="5 9" id="KW-0808">Transferase</keyword>
<evidence type="ECO:0000313" key="11">
    <source>
        <dbReference type="Proteomes" id="UP000239237"/>
    </source>
</evidence>
<evidence type="ECO:0000256" key="2">
    <source>
        <dbReference type="ARBA" id="ARBA00007441"/>
    </source>
</evidence>
<dbReference type="SUPFAM" id="SSF53383">
    <property type="entry name" value="PLP-dependent transferases"/>
    <property type="match status" value="1"/>
</dbReference>
<evidence type="ECO:0000256" key="4">
    <source>
        <dbReference type="ARBA" id="ARBA00022576"/>
    </source>
</evidence>
<dbReference type="Proteomes" id="UP000239237">
    <property type="component" value="Unassembled WGS sequence"/>
</dbReference>
<organism evidence="9 10">
    <name type="scientific">Leuconostoc suionicum</name>
    <dbReference type="NCBI Taxonomy" id="1511761"/>
    <lineage>
        <taxon>Bacteria</taxon>
        <taxon>Bacillati</taxon>
        <taxon>Bacillota</taxon>
        <taxon>Bacilli</taxon>
        <taxon>Lactobacillales</taxon>
        <taxon>Lactobacillaceae</taxon>
        <taxon>Leuconostoc</taxon>
    </lineage>
</organism>
<dbReference type="Pfam" id="PF00155">
    <property type="entry name" value="Aminotran_1_2"/>
    <property type="match status" value="1"/>
</dbReference>
<dbReference type="InterPro" id="IPR015424">
    <property type="entry name" value="PyrdxlP-dep_Trfase"/>
</dbReference>
<evidence type="ECO:0000256" key="6">
    <source>
        <dbReference type="ARBA" id="ARBA00022898"/>
    </source>
</evidence>
<dbReference type="CDD" id="cd00609">
    <property type="entry name" value="AAT_like"/>
    <property type="match status" value="1"/>
</dbReference>
<dbReference type="EC" id="2.6.1.39" evidence="9"/>
<dbReference type="PANTHER" id="PTHR42790:SF19">
    <property type="entry name" value="KYNURENINE_ALPHA-AMINOADIPATE AMINOTRANSFERASE, MITOCHONDRIAL"/>
    <property type="match status" value="1"/>
</dbReference>
<dbReference type="RefSeq" id="WP_072613083.1">
    <property type="nucleotide sequence ID" value="NZ_AP017935.1"/>
</dbReference>
<dbReference type="Gene3D" id="3.90.1150.10">
    <property type="entry name" value="Aspartate Aminotransferase, domain 1"/>
    <property type="match status" value="1"/>
</dbReference>
<comment type="similarity">
    <text evidence="2">Belongs to the class-I pyridoxal-phosphate-dependent aminotransferase family.</text>
</comment>
<evidence type="ECO:0000313" key="8">
    <source>
        <dbReference type="EMBL" id="SPD92151.1"/>
    </source>
</evidence>
<name>A0A2N9KAN6_9LACO</name>
<dbReference type="PANTHER" id="PTHR42790">
    <property type="entry name" value="AMINOTRANSFERASE"/>
    <property type="match status" value="1"/>
</dbReference>
<dbReference type="InterPro" id="IPR050859">
    <property type="entry name" value="Class-I_PLP-dep_aminotransf"/>
</dbReference>
<dbReference type="GO" id="GO:0030170">
    <property type="term" value="F:pyridoxal phosphate binding"/>
    <property type="evidence" value="ECO:0007669"/>
    <property type="project" value="InterPro"/>
</dbReference>
<dbReference type="InterPro" id="IPR004839">
    <property type="entry name" value="Aminotransferase_I/II_large"/>
</dbReference>
<evidence type="ECO:0000259" key="7">
    <source>
        <dbReference type="Pfam" id="PF00155"/>
    </source>
</evidence>
<gene>
    <name evidence="9" type="primary">lysN</name>
    <name evidence="8" type="ORF">LES8486_01159</name>
    <name evidence="9" type="ORF">LES9216_01306</name>
</gene>
<evidence type="ECO:0000313" key="10">
    <source>
        <dbReference type="Proteomes" id="UP000237923"/>
    </source>
</evidence>
<comment type="subunit">
    <text evidence="3">Homodimer.</text>
</comment>
<sequence length="411" mass="46418">MSEKRYEFATRVAGLLPNPLREQAKHVQEADDYIKLTYGYPSNQAFPVEKLAKISEKVYRDHAFDFMQYGETEGIPRLRTQIKERLAKYQSLDVENNDVLITSGSTQGMDLVFKIFVNEGDIVLTEEQTFVGAVNAIKSYGGTVQGLPFDFAAESIDTSALKATLEADTEHRIKVLYLIPTFQNPIGTSMPLEKRQEVYDICQAHEVMIYEDDPYGDLLYAEKTAIPKIKSFDQTGNVIYAGSFSKILAPGSRLGYLLAPKVVFEKLVLMKQVADSFANLYWQYLASQLIDDYDFNEHIDYLRQLYKEKMDTMISSLAQKSDDNMEFVVPDGGYFISVKLNDDIATKVFYEELEQRHIGVIPGNIMSAAGSGYEQYFRLNFTLPTLSEIKTGIERISEAAAAAKQTKSPVI</sequence>
<dbReference type="GO" id="GO:0047536">
    <property type="term" value="F:2-aminoadipate transaminase activity"/>
    <property type="evidence" value="ECO:0007669"/>
    <property type="project" value="UniProtKB-EC"/>
</dbReference>
<reference evidence="8 11" key="1">
    <citation type="submission" date="2018-02" db="EMBL/GenBank/DDBJ databases">
        <authorList>
            <person name="Rodrigo-Torres L."/>
            <person name="Arahal R. D."/>
            <person name="Lucena T."/>
        </authorList>
    </citation>
    <scope>NUCLEOTIDE SEQUENCE [LARGE SCALE GENOMIC DNA]</scope>
    <source>
        <strain evidence="8 11">CECT 8486</strain>
    </source>
</reference>
<feature type="domain" description="Aminotransferase class I/classII large" evidence="7">
    <location>
        <begin position="39"/>
        <end position="396"/>
    </location>
</feature>
<reference evidence="9 10" key="2">
    <citation type="submission" date="2018-02" db="EMBL/GenBank/DDBJ databases">
        <authorList>
            <person name="Cohen D.B."/>
            <person name="Kent A.D."/>
        </authorList>
    </citation>
    <scope>NUCLEOTIDE SEQUENCE [LARGE SCALE GENOMIC DNA]</scope>
    <source>
        <strain evidence="9 10">CECT 9216</strain>
    </source>
</reference>
<comment type="cofactor">
    <cofactor evidence="1">
        <name>pyridoxal 5'-phosphate</name>
        <dbReference type="ChEBI" id="CHEBI:597326"/>
    </cofactor>
</comment>
<proteinExistence type="inferred from homology"/>
<dbReference type="KEGG" id="lsu:A6B45_01795"/>
<dbReference type="AlphaFoldDB" id="A0A2N9KAN6"/>
<dbReference type="FunFam" id="3.40.640.10:FF:000053">
    <property type="entry name" value="Aminotransferase, class I"/>
    <property type="match status" value="1"/>
</dbReference>
<dbReference type="Proteomes" id="UP000237923">
    <property type="component" value="Unassembled WGS sequence"/>
</dbReference>
<dbReference type="Gene3D" id="3.40.640.10">
    <property type="entry name" value="Type I PLP-dependent aspartate aminotransferase-like (Major domain)"/>
    <property type="match status" value="1"/>
</dbReference>
<accession>A0A2N9KAN6</accession>
<keyword evidence="11" id="KW-1185">Reference proteome</keyword>
<protein>
    <submittedName>
        <fullName evidence="9">2-aminoadipate transaminase</fullName>
        <ecNumber evidence="9">2.6.1.39</ecNumber>
    </submittedName>
</protein>
<dbReference type="GeneID" id="99673502"/>
<evidence type="ECO:0000256" key="3">
    <source>
        <dbReference type="ARBA" id="ARBA00011738"/>
    </source>
</evidence>
<dbReference type="GO" id="GO:1901605">
    <property type="term" value="P:alpha-amino acid metabolic process"/>
    <property type="evidence" value="ECO:0007669"/>
    <property type="project" value="TreeGrafter"/>
</dbReference>